<organism evidence="13 14">
    <name type="scientific">Staphylotrichum longicolle</name>
    <dbReference type="NCBI Taxonomy" id="669026"/>
    <lineage>
        <taxon>Eukaryota</taxon>
        <taxon>Fungi</taxon>
        <taxon>Dikarya</taxon>
        <taxon>Ascomycota</taxon>
        <taxon>Pezizomycotina</taxon>
        <taxon>Sordariomycetes</taxon>
        <taxon>Sordariomycetidae</taxon>
        <taxon>Sordariales</taxon>
        <taxon>Chaetomiaceae</taxon>
        <taxon>Staphylotrichum</taxon>
    </lineage>
</organism>
<dbReference type="Proteomes" id="UP001197093">
    <property type="component" value="Unassembled WGS sequence"/>
</dbReference>
<dbReference type="InterPro" id="IPR008509">
    <property type="entry name" value="MOT2/MFSD5"/>
</dbReference>
<evidence type="ECO:0000256" key="5">
    <source>
        <dbReference type="ARBA" id="ARBA00022475"/>
    </source>
</evidence>
<evidence type="ECO:0000256" key="11">
    <source>
        <dbReference type="ARBA" id="ARBA00032555"/>
    </source>
</evidence>
<feature type="transmembrane region" description="Helical" evidence="12">
    <location>
        <begin position="243"/>
        <end position="263"/>
    </location>
</feature>
<keyword evidence="4" id="KW-0813">Transport</keyword>
<dbReference type="GO" id="GO:0005886">
    <property type="term" value="C:plasma membrane"/>
    <property type="evidence" value="ECO:0007669"/>
    <property type="project" value="UniProtKB-SubCell"/>
</dbReference>
<evidence type="ECO:0000256" key="2">
    <source>
        <dbReference type="ARBA" id="ARBA00004651"/>
    </source>
</evidence>
<proteinExistence type="predicted"/>
<comment type="subcellular location">
    <subcellularLocation>
        <location evidence="2">Cell membrane</location>
        <topology evidence="2">Multi-pass membrane protein</topology>
    </subcellularLocation>
</comment>
<feature type="transmembrane region" description="Helical" evidence="12">
    <location>
        <begin position="334"/>
        <end position="353"/>
    </location>
</feature>
<evidence type="ECO:0000256" key="1">
    <source>
        <dbReference type="ARBA" id="ARBA00003019"/>
    </source>
</evidence>
<keyword evidence="7 12" id="KW-1133">Transmembrane helix</keyword>
<evidence type="ECO:0000256" key="9">
    <source>
        <dbReference type="ARBA" id="ARBA00023136"/>
    </source>
</evidence>
<evidence type="ECO:0000256" key="6">
    <source>
        <dbReference type="ARBA" id="ARBA00022692"/>
    </source>
</evidence>
<name>A0AAD4HYZ3_9PEZI</name>
<evidence type="ECO:0000256" key="3">
    <source>
        <dbReference type="ARBA" id="ARBA00021242"/>
    </source>
</evidence>
<evidence type="ECO:0000313" key="13">
    <source>
        <dbReference type="EMBL" id="KAG7286188.1"/>
    </source>
</evidence>
<evidence type="ECO:0000313" key="14">
    <source>
        <dbReference type="Proteomes" id="UP001197093"/>
    </source>
</evidence>
<evidence type="ECO:0000256" key="7">
    <source>
        <dbReference type="ARBA" id="ARBA00022989"/>
    </source>
</evidence>
<feature type="transmembrane region" description="Helical" evidence="12">
    <location>
        <begin position="79"/>
        <end position="100"/>
    </location>
</feature>
<protein>
    <recommendedName>
        <fullName evidence="3">Molybdate-anion transporter</fullName>
    </recommendedName>
    <alternativeName>
        <fullName evidence="10">Major facilitator superfamily domain-containing protein 5</fullName>
    </alternativeName>
    <alternativeName>
        <fullName evidence="11">Molybdate transporter 2 homolog</fullName>
    </alternativeName>
</protein>
<keyword evidence="14" id="KW-1185">Reference proteome</keyword>
<keyword evidence="6 12" id="KW-0812">Transmembrane</keyword>
<reference evidence="13" key="1">
    <citation type="submission" date="2023-02" db="EMBL/GenBank/DDBJ databases">
        <authorList>
            <person name="Palmer J.M."/>
        </authorList>
    </citation>
    <scope>NUCLEOTIDE SEQUENCE</scope>
    <source>
        <strain evidence="13">FW57</strain>
    </source>
</reference>
<dbReference type="EMBL" id="JAHCVI010000004">
    <property type="protein sequence ID" value="KAG7286188.1"/>
    <property type="molecule type" value="Genomic_DNA"/>
</dbReference>
<dbReference type="Pfam" id="PF05631">
    <property type="entry name" value="MFS_5"/>
    <property type="match status" value="2"/>
</dbReference>
<dbReference type="GO" id="GO:0006811">
    <property type="term" value="P:monoatomic ion transport"/>
    <property type="evidence" value="ECO:0007669"/>
    <property type="project" value="UniProtKB-KW"/>
</dbReference>
<dbReference type="InterPro" id="IPR036259">
    <property type="entry name" value="MFS_trans_sf"/>
</dbReference>
<feature type="transmembrane region" description="Helical" evidence="12">
    <location>
        <begin position="208"/>
        <end position="231"/>
    </location>
</feature>
<keyword evidence="8" id="KW-0406">Ion transport</keyword>
<dbReference type="Gene3D" id="1.20.1250.20">
    <property type="entry name" value="MFS general substrate transporter like domains"/>
    <property type="match status" value="2"/>
</dbReference>
<comment type="caution">
    <text evidence="13">The sequence shown here is derived from an EMBL/GenBank/DDBJ whole genome shotgun (WGS) entry which is preliminary data.</text>
</comment>
<keyword evidence="9 12" id="KW-0472">Membrane</keyword>
<dbReference type="PANTHER" id="PTHR23516:SF1">
    <property type="entry name" value="MOLYBDATE-ANION TRANSPORTER"/>
    <property type="match status" value="1"/>
</dbReference>
<gene>
    <name evidence="13" type="ORF">NEMBOFW57_008494</name>
</gene>
<feature type="transmembrane region" description="Helical" evidence="12">
    <location>
        <begin position="275"/>
        <end position="294"/>
    </location>
</feature>
<dbReference type="GO" id="GO:0015098">
    <property type="term" value="F:molybdate ion transmembrane transporter activity"/>
    <property type="evidence" value="ECO:0007669"/>
    <property type="project" value="InterPro"/>
</dbReference>
<feature type="transmembrane region" description="Helical" evidence="12">
    <location>
        <begin position="300"/>
        <end position="322"/>
    </location>
</feature>
<dbReference type="SUPFAM" id="SSF103473">
    <property type="entry name" value="MFS general substrate transporter"/>
    <property type="match status" value="1"/>
</dbReference>
<evidence type="ECO:0000256" key="4">
    <source>
        <dbReference type="ARBA" id="ARBA00022448"/>
    </source>
</evidence>
<dbReference type="PANTHER" id="PTHR23516">
    <property type="entry name" value="SAM (S-ADENOSYL METHIONINE) TRANSPORTER"/>
    <property type="match status" value="1"/>
</dbReference>
<evidence type="ECO:0000256" key="8">
    <source>
        <dbReference type="ARBA" id="ARBA00023065"/>
    </source>
</evidence>
<feature type="transmembrane region" description="Helical" evidence="12">
    <location>
        <begin position="48"/>
        <end position="67"/>
    </location>
</feature>
<evidence type="ECO:0000256" key="12">
    <source>
        <dbReference type="SAM" id="Phobius"/>
    </source>
</evidence>
<feature type="transmembrane region" description="Helical" evidence="12">
    <location>
        <begin position="112"/>
        <end position="133"/>
    </location>
</feature>
<sequence>MNIYTINLAGLLALSIPVKTTPFLVAYTLAMTSDWLQGPFQHHLPPSLIPRLFTAGFLASALSSAPLGRWADRHGRKRACLAFCAVYALSCLLTTGAVVPGLGVAGLVAGRVLGGVGTGVLFVGFESWVVGEFSRVKKMERRRGEDGKGGGEGGEVGEEMGRVFGVMSGLNSAAAIDENYGEAAQPKKDEKGGQHQNRAWSVLSNPRILALGAASTVFEGSMYLFVFFWAPVLKSVQSSAGELPYGVIFASFMAATLASSLVFNFVTERRLIKHTTLLVAILGISAACFILSAKPQSEQSAFWVFCLFEAAVGMYWPCMGFLKGRLIEDGVRAQVYGLLRIPLNIFVVVSLLFTRDSDAFGRVFPVCASLLLASSGAVWALMEGQAS</sequence>
<dbReference type="AlphaFoldDB" id="A0AAD4HYZ3"/>
<evidence type="ECO:0000256" key="10">
    <source>
        <dbReference type="ARBA" id="ARBA00030646"/>
    </source>
</evidence>
<comment type="function">
    <text evidence="1">Mediates high-affinity intracellular uptake of the rare oligo-element molybdenum.</text>
</comment>
<keyword evidence="5" id="KW-1003">Cell membrane</keyword>
<feature type="transmembrane region" description="Helical" evidence="12">
    <location>
        <begin position="359"/>
        <end position="382"/>
    </location>
</feature>
<accession>A0AAD4HYZ3</accession>